<proteinExistence type="predicted"/>
<comment type="caution">
    <text evidence="1">The sequence shown here is derived from an EMBL/GenBank/DDBJ whole genome shotgun (WGS) entry which is preliminary data.</text>
</comment>
<accession>A0A835CDN1</accession>
<gene>
    <name evidence="1" type="ORF">G2W53_006921</name>
</gene>
<sequence length="94" mass="10118">MSSETFTICFSSSLVSSASLHNFLTTSSPSPSSSRGCLLPDSSLPSSLLLSLCEEHCGSNGLFISQLQNKKRKVVGPTWEHSPFGIAARRLRNC</sequence>
<dbReference type="Proteomes" id="UP000634136">
    <property type="component" value="Unassembled WGS sequence"/>
</dbReference>
<name>A0A835CDN1_9FABA</name>
<keyword evidence="2" id="KW-1185">Reference proteome</keyword>
<protein>
    <submittedName>
        <fullName evidence="1">Uncharacterized protein</fullName>
    </submittedName>
</protein>
<evidence type="ECO:0000313" key="2">
    <source>
        <dbReference type="Proteomes" id="UP000634136"/>
    </source>
</evidence>
<dbReference type="AlphaFoldDB" id="A0A835CDN1"/>
<organism evidence="1 2">
    <name type="scientific">Senna tora</name>
    <dbReference type="NCBI Taxonomy" id="362788"/>
    <lineage>
        <taxon>Eukaryota</taxon>
        <taxon>Viridiplantae</taxon>
        <taxon>Streptophyta</taxon>
        <taxon>Embryophyta</taxon>
        <taxon>Tracheophyta</taxon>
        <taxon>Spermatophyta</taxon>
        <taxon>Magnoliopsida</taxon>
        <taxon>eudicotyledons</taxon>
        <taxon>Gunneridae</taxon>
        <taxon>Pentapetalae</taxon>
        <taxon>rosids</taxon>
        <taxon>fabids</taxon>
        <taxon>Fabales</taxon>
        <taxon>Fabaceae</taxon>
        <taxon>Caesalpinioideae</taxon>
        <taxon>Cassia clade</taxon>
        <taxon>Senna</taxon>
    </lineage>
</organism>
<dbReference type="EMBL" id="JAAIUW010000003">
    <property type="protein sequence ID" value="KAF7838439.1"/>
    <property type="molecule type" value="Genomic_DNA"/>
</dbReference>
<evidence type="ECO:0000313" key="1">
    <source>
        <dbReference type="EMBL" id="KAF7838439.1"/>
    </source>
</evidence>
<reference evidence="1" key="1">
    <citation type="submission" date="2020-09" db="EMBL/GenBank/DDBJ databases">
        <title>Genome-Enabled Discovery of Anthraquinone Biosynthesis in Senna tora.</title>
        <authorList>
            <person name="Kang S.-H."/>
            <person name="Pandey R.P."/>
            <person name="Lee C.-M."/>
            <person name="Sim J.-S."/>
            <person name="Jeong J.-T."/>
            <person name="Choi B.-S."/>
            <person name="Jung M."/>
            <person name="Ginzburg D."/>
            <person name="Zhao K."/>
            <person name="Won S.Y."/>
            <person name="Oh T.-J."/>
            <person name="Yu Y."/>
            <person name="Kim N.-H."/>
            <person name="Lee O.R."/>
            <person name="Lee T.-H."/>
            <person name="Bashyal P."/>
            <person name="Kim T.-S."/>
            <person name="Lee W.-H."/>
            <person name="Kawkins C."/>
            <person name="Kim C.-K."/>
            <person name="Kim J.S."/>
            <person name="Ahn B.O."/>
            <person name="Rhee S.Y."/>
            <person name="Sohng J.K."/>
        </authorList>
    </citation>
    <scope>NUCLEOTIDE SEQUENCE</scope>
    <source>
        <tissue evidence="1">Leaf</tissue>
    </source>
</reference>